<organism evidence="1 2">
    <name type="scientific">Triangularia verruculosa</name>
    <dbReference type="NCBI Taxonomy" id="2587418"/>
    <lineage>
        <taxon>Eukaryota</taxon>
        <taxon>Fungi</taxon>
        <taxon>Dikarya</taxon>
        <taxon>Ascomycota</taxon>
        <taxon>Pezizomycotina</taxon>
        <taxon>Sordariomycetes</taxon>
        <taxon>Sordariomycetidae</taxon>
        <taxon>Sordariales</taxon>
        <taxon>Podosporaceae</taxon>
        <taxon>Triangularia</taxon>
    </lineage>
</organism>
<evidence type="ECO:0000313" key="2">
    <source>
        <dbReference type="Proteomes" id="UP001303160"/>
    </source>
</evidence>
<keyword evidence="2" id="KW-1185">Reference proteome</keyword>
<dbReference type="AlphaFoldDB" id="A0AAN7AX54"/>
<proteinExistence type="predicted"/>
<reference evidence="1" key="2">
    <citation type="submission" date="2023-05" db="EMBL/GenBank/DDBJ databases">
        <authorList>
            <consortium name="Lawrence Berkeley National Laboratory"/>
            <person name="Steindorff A."/>
            <person name="Hensen N."/>
            <person name="Bonometti L."/>
            <person name="Westerberg I."/>
            <person name="Brannstrom I.O."/>
            <person name="Guillou S."/>
            <person name="Cros-Aarteil S."/>
            <person name="Calhoun S."/>
            <person name="Haridas S."/>
            <person name="Kuo A."/>
            <person name="Mondo S."/>
            <person name="Pangilinan J."/>
            <person name="Riley R."/>
            <person name="Labutti K."/>
            <person name="Andreopoulos B."/>
            <person name="Lipzen A."/>
            <person name="Chen C."/>
            <person name="Yanf M."/>
            <person name="Daum C."/>
            <person name="Ng V."/>
            <person name="Clum A."/>
            <person name="Ohm R."/>
            <person name="Martin F."/>
            <person name="Silar P."/>
            <person name="Natvig D."/>
            <person name="Lalanne C."/>
            <person name="Gautier V."/>
            <person name="Ament-Velasquez S.L."/>
            <person name="Kruys A."/>
            <person name="Hutchinson M.I."/>
            <person name="Powell A.J."/>
            <person name="Barry K."/>
            <person name="Miller A.N."/>
            <person name="Grigoriev I.V."/>
            <person name="Debuchy R."/>
            <person name="Gladieux P."/>
            <person name="Thoren M.H."/>
            <person name="Johannesson H."/>
        </authorList>
    </citation>
    <scope>NUCLEOTIDE SEQUENCE</scope>
    <source>
        <strain evidence="1">CBS 315.58</strain>
    </source>
</reference>
<dbReference type="Proteomes" id="UP001303160">
    <property type="component" value="Unassembled WGS sequence"/>
</dbReference>
<protein>
    <submittedName>
        <fullName evidence="1">Uncharacterized protein</fullName>
    </submittedName>
</protein>
<name>A0AAN7AX54_9PEZI</name>
<evidence type="ECO:0000313" key="1">
    <source>
        <dbReference type="EMBL" id="KAK4202868.1"/>
    </source>
</evidence>
<accession>A0AAN7AX54</accession>
<reference evidence="1" key="1">
    <citation type="journal article" date="2023" name="Mol. Phylogenet. Evol.">
        <title>Genome-scale phylogeny and comparative genomics of the fungal order Sordariales.</title>
        <authorList>
            <person name="Hensen N."/>
            <person name="Bonometti L."/>
            <person name="Westerberg I."/>
            <person name="Brannstrom I.O."/>
            <person name="Guillou S."/>
            <person name="Cros-Aarteil S."/>
            <person name="Calhoun S."/>
            <person name="Haridas S."/>
            <person name="Kuo A."/>
            <person name="Mondo S."/>
            <person name="Pangilinan J."/>
            <person name="Riley R."/>
            <person name="LaButti K."/>
            <person name="Andreopoulos B."/>
            <person name="Lipzen A."/>
            <person name="Chen C."/>
            <person name="Yan M."/>
            <person name="Daum C."/>
            <person name="Ng V."/>
            <person name="Clum A."/>
            <person name="Steindorff A."/>
            <person name="Ohm R.A."/>
            <person name="Martin F."/>
            <person name="Silar P."/>
            <person name="Natvig D.O."/>
            <person name="Lalanne C."/>
            <person name="Gautier V."/>
            <person name="Ament-Velasquez S.L."/>
            <person name="Kruys A."/>
            <person name="Hutchinson M.I."/>
            <person name="Powell A.J."/>
            <person name="Barry K."/>
            <person name="Miller A.N."/>
            <person name="Grigoriev I.V."/>
            <person name="Debuchy R."/>
            <person name="Gladieux P."/>
            <person name="Hiltunen Thoren M."/>
            <person name="Johannesson H."/>
        </authorList>
    </citation>
    <scope>NUCLEOTIDE SEQUENCE</scope>
    <source>
        <strain evidence="1">CBS 315.58</strain>
    </source>
</reference>
<comment type="caution">
    <text evidence="1">The sequence shown here is derived from an EMBL/GenBank/DDBJ whole genome shotgun (WGS) entry which is preliminary data.</text>
</comment>
<dbReference type="EMBL" id="MU863893">
    <property type="protein sequence ID" value="KAK4202868.1"/>
    <property type="molecule type" value="Genomic_DNA"/>
</dbReference>
<sequence length="215" mass="23809">MHHAHSTNDATYHASTMSPAMLPAMHHATNDATYHHQPRPPTIPLPCRYIGSTLGSGTAMAGSKKHRHQCWQPKRKHCWSTDKTGSQNAALLVLRPGSRAPAFRVGCRSLLHNHDLSGATIRSSAQSFLQTAAIGKQIKDLFHRVLTETTYSSSYEAKTTAVDTFRRVLSTPVFSTVHLGPNYDIYIQHNTFSSSRRLFLPFLHAITTSPPIRSG</sequence>
<gene>
    <name evidence="1" type="ORF">QBC40DRAFT_33927</name>
</gene>